<comment type="caution">
    <text evidence="1">The sequence shown here is derived from an EMBL/GenBank/DDBJ whole genome shotgun (WGS) entry which is preliminary data.</text>
</comment>
<dbReference type="Gene3D" id="3.30.70.1430">
    <property type="entry name" value="Multidrug efflux transporter AcrB pore domain"/>
    <property type="match status" value="1"/>
</dbReference>
<accession>A0A198FR82</accession>
<dbReference type="GO" id="GO:0016020">
    <property type="term" value="C:membrane"/>
    <property type="evidence" value="ECO:0007669"/>
    <property type="project" value="InterPro"/>
</dbReference>
<organism evidence="1 2">
    <name type="scientific">Proteus myxofaciens ATCC 19692</name>
    <dbReference type="NCBI Taxonomy" id="1354337"/>
    <lineage>
        <taxon>Bacteria</taxon>
        <taxon>Pseudomonadati</taxon>
        <taxon>Pseudomonadota</taxon>
        <taxon>Gammaproteobacteria</taxon>
        <taxon>Enterobacterales</taxon>
        <taxon>Morganellaceae</taxon>
        <taxon>Proteus</taxon>
    </lineage>
</organism>
<sequence>MLKPFDERNNALLSANSIATSLMGKFSQIQDGFVGIFPPPPVPGLGAMGGFKLQLEDRAGLGFNELSKVQGKIVKKSNTVP</sequence>
<dbReference type="EMBL" id="LXEN01000096">
    <property type="protein sequence ID" value="OAT26969.1"/>
    <property type="molecule type" value="Genomic_DNA"/>
</dbReference>
<evidence type="ECO:0000313" key="2">
    <source>
        <dbReference type="Proteomes" id="UP000094023"/>
    </source>
</evidence>
<dbReference type="Pfam" id="PF00873">
    <property type="entry name" value="ACR_tran"/>
    <property type="match status" value="1"/>
</dbReference>
<reference evidence="1 2" key="1">
    <citation type="submission" date="2016-04" db="EMBL/GenBank/DDBJ databases">
        <title>ATOL: Assembling a taxonomically balanced genome-scale reconstruction of the evolutionary history of the Enterobacteriaceae.</title>
        <authorList>
            <person name="Plunkett G.III."/>
            <person name="Neeno-Eckwall E.C."/>
            <person name="Glasner J.D."/>
            <person name="Perna N.T."/>
        </authorList>
    </citation>
    <scope>NUCLEOTIDE SEQUENCE [LARGE SCALE GENOMIC DNA]</scope>
    <source>
        <strain evidence="1 2">ATCC 19692</strain>
    </source>
</reference>
<protein>
    <submittedName>
        <fullName evidence="1">RND multidrug efflux transporter</fullName>
    </submittedName>
</protein>
<keyword evidence="2" id="KW-1185">Reference proteome</keyword>
<dbReference type="STRING" id="1354337.M983_1990"/>
<dbReference type="Gene3D" id="3.30.70.1440">
    <property type="entry name" value="Multidrug efflux transporter AcrB pore domain"/>
    <property type="match status" value="1"/>
</dbReference>
<dbReference type="GO" id="GO:0022857">
    <property type="term" value="F:transmembrane transporter activity"/>
    <property type="evidence" value="ECO:0007669"/>
    <property type="project" value="InterPro"/>
</dbReference>
<dbReference type="InterPro" id="IPR001036">
    <property type="entry name" value="Acrflvin-R"/>
</dbReference>
<dbReference type="SUPFAM" id="SSF82693">
    <property type="entry name" value="Multidrug efflux transporter AcrB pore domain, PN1, PN2, PC1 and PC2 subdomains"/>
    <property type="match status" value="1"/>
</dbReference>
<name>A0A198FR82_9GAMM</name>
<evidence type="ECO:0000313" key="1">
    <source>
        <dbReference type="EMBL" id="OAT26969.1"/>
    </source>
</evidence>
<gene>
    <name evidence="1" type="ORF">M983_1990</name>
</gene>
<dbReference type="AlphaFoldDB" id="A0A198FR82"/>
<dbReference type="Proteomes" id="UP000094023">
    <property type="component" value="Unassembled WGS sequence"/>
</dbReference>
<proteinExistence type="predicted"/>
<dbReference type="PATRIC" id="fig|1354337.4.peg.2034"/>